<feature type="domain" description="Carbohydrate kinase PfkB" evidence="4">
    <location>
        <begin position="1"/>
        <end position="321"/>
    </location>
</feature>
<comment type="caution">
    <text evidence="5">The sequence shown here is derived from an EMBL/GenBank/DDBJ whole genome shotgun (WGS) entry which is preliminary data.</text>
</comment>
<dbReference type="OrthoDB" id="9813569at2"/>
<gene>
    <name evidence="5" type="ORF">FC093_18915</name>
</gene>
<evidence type="ECO:0000313" key="6">
    <source>
        <dbReference type="Proteomes" id="UP000305848"/>
    </source>
</evidence>
<dbReference type="EMBL" id="SZQL01000018">
    <property type="protein sequence ID" value="TKK65826.1"/>
    <property type="molecule type" value="Genomic_DNA"/>
</dbReference>
<dbReference type="InterPro" id="IPR011611">
    <property type="entry name" value="PfkB_dom"/>
</dbReference>
<dbReference type="InterPro" id="IPR029056">
    <property type="entry name" value="Ribokinase-like"/>
</dbReference>
<comment type="similarity">
    <text evidence="1">Belongs to the carbohydrate kinase PfkB family.</text>
</comment>
<dbReference type="Proteomes" id="UP000305848">
    <property type="component" value="Unassembled WGS sequence"/>
</dbReference>
<dbReference type="Gene3D" id="3.40.1190.20">
    <property type="match status" value="1"/>
</dbReference>
<reference evidence="5 6" key="1">
    <citation type="submission" date="2019-05" db="EMBL/GenBank/DDBJ databases">
        <title>Panacibacter sp. strain 17mud1-8 Genome sequencing and assembly.</title>
        <authorList>
            <person name="Chhetri G."/>
        </authorList>
    </citation>
    <scope>NUCLEOTIDE SEQUENCE [LARGE SCALE GENOMIC DNA]</scope>
    <source>
        <strain evidence="5 6">17mud1-8</strain>
    </source>
</reference>
<evidence type="ECO:0000259" key="4">
    <source>
        <dbReference type="Pfam" id="PF00294"/>
    </source>
</evidence>
<dbReference type="GO" id="GO:0016301">
    <property type="term" value="F:kinase activity"/>
    <property type="evidence" value="ECO:0007669"/>
    <property type="project" value="UniProtKB-KW"/>
</dbReference>
<dbReference type="InterPro" id="IPR052700">
    <property type="entry name" value="Carb_kinase_PfkB-like"/>
</dbReference>
<dbReference type="Pfam" id="PF00294">
    <property type="entry name" value="PfkB"/>
    <property type="match status" value="1"/>
</dbReference>
<dbReference type="SUPFAM" id="SSF53613">
    <property type="entry name" value="Ribokinase-like"/>
    <property type="match status" value="1"/>
</dbReference>
<dbReference type="PANTHER" id="PTHR43320">
    <property type="entry name" value="SUGAR KINASE"/>
    <property type="match status" value="1"/>
</dbReference>
<evidence type="ECO:0000313" key="5">
    <source>
        <dbReference type="EMBL" id="TKK65826.1"/>
    </source>
</evidence>
<keyword evidence="2" id="KW-0808">Transferase</keyword>
<dbReference type="PANTHER" id="PTHR43320:SF2">
    <property type="entry name" value="2-DEHYDRO-3-DEOXYGLUCONOKINASE_2-DEHYDRO-3-DEOXYGALACTONOKINASE"/>
    <property type="match status" value="1"/>
</dbReference>
<keyword evidence="3 5" id="KW-0418">Kinase</keyword>
<protein>
    <submittedName>
        <fullName evidence="5">Sugar kinase</fullName>
    </submittedName>
</protein>
<evidence type="ECO:0000256" key="3">
    <source>
        <dbReference type="ARBA" id="ARBA00022777"/>
    </source>
</evidence>
<dbReference type="RefSeq" id="WP_137263377.1">
    <property type="nucleotide sequence ID" value="NZ_SZQL01000018.1"/>
</dbReference>
<evidence type="ECO:0000256" key="2">
    <source>
        <dbReference type="ARBA" id="ARBA00022679"/>
    </source>
</evidence>
<dbReference type="AlphaFoldDB" id="A0A4U3KXD6"/>
<organism evidence="5 6">
    <name type="scientific">Ilyomonas limi</name>
    <dbReference type="NCBI Taxonomy" id="2575867"/>
    <lineage>
        <taxon>Bacteria</taxon>
        <taxon>Pseudomonadati</taxon>
        <taxon>Bacteroidota</taxon>
        <taxon>Chitinophagia</taxon>
        <taxon>Chitinophagales</taxon>
        <taxon>Chitinophagaceae</taxon>
        <taxon>Ilyomonas</taxon>
    </lineage>
</organism>
<accession>A0A4U3KXD6</accession>
<name>A0A4U3KXD6_9BACT</name>
<keyword evidence="6" id="KW-1185">Reference proteome</keyword>
<dbReference type="CDD" id="cd01166">
    <property type="entry name" value="KdgK"/>
    <property type="match status" value="1"/>
</dbReference>
<evidence type="ECO:0000256" key="1">
    <source>
        <dbReference type="ARBA" id="ARBA00010688"/>
    </source>
</evidence>
<proteinExistence type="inferred from homology"/>
<sequence>MKKVLCFGELLLRMSPVLQQHWLHHSLMPVYTGGAELNVAQALAKWNMPVKYGTALPDNYLSHEIVKCLNDTGIDTSAIVYNGNRIGLYFLPQGADLKHASVIYDRAYSSFSMLQPGTIDWNTILENVDWLHFSAITPALGSNLVSVCKEALETASKKGITTSVDLNYRAKLWQWGKQPKEIMPELVAYCDVVMANIWSANTLLGIEVDEYIHDKKSKQAYTDHAYETARTIMSRFPNCKTVANTFRFDEGKGIHYYATLQQQEQQFISREFRSEHIVDKAGSGDCFMAGLMYGMRNNWQLQNIVDFAASAAVGKLHEKGDATQQNVEAIKQRTTQHEQAAAYH</sequence>